<keyword evidence="3" id="KW-0732">Signal</keyword>
<sequence length="372" mass="39656">MTRLLTFVLASFLSLSATAQLLHVGTYTVRGSEGIYTLRFDPKTGKLTPLSSVRNQKSPSFVAIRPGGKFLYAVNEADNAGATRAGAVSAYTRDPKTGALTFINETSAFGRGPCHISVDKTGRWAVISNYTSGSWRVYGINADGSLGALTDSLSFSGKGVNQSRQEGPHVHSATISADNRFVYIADLGTDKLHTYALNTKTGKLTPATTPVVTVQPGSGPRHVAIHPNGRFLYLAEEMTSSVAVFSRNPQTGALSLMGDRVASLPADFTGDNTHADIHTDPAGKHLYVSNRGHNSLSIFAIAADGTLKLIGHQPVKGAKPRNFMVHPSGQYVLVANQDTDNVVVFRRDPKTGLLTDTGEQASVPSPVCLKME</sequence>
<accession>A0A7J5U0X8</accession>
<reference evidence="4 5" key="1">
    <citation type="submission" date="2019-10" db="EMBL/GenBank/DDBJ databases">
        <title>Rudanella paleaurantiibacter sp. nov., isolated from sludge.</title>
        <authorList>
            <person name="Xu S.Q."/>
        </authorList>
    </citation>
    <scope>NUCLEOTIDE SEQUENCE [LARGE SCALE GENOMIC DNA]</scope>
    <source>
        <strain evidence="4 5">HX-22-17</strain>
    </source>
</reference>
<dbReference type="InterPro" id="IPR015943">
    <property type="entry name" value="WD40/YVTN_repeat-like_dom_sf"/>
</dbReference>
<dbReference type="GO" id="GO:0006006">
    <property type="term" value="P:glucose metabolic process"/>
    <property type="evidence" value="ECO:0007669"/>
    <property type="project" value="UniProtKB-KW"/>
</dbReference>
<feature type="chain" id="PRO_5029618515" evidence="3">
    <location>
        <begin position="20"/>
        <end position="372"/>
    </location>
</feature>
<dbReference type="GO" id="GO:0017057">
    <property type="term" value="F:6-phosphogluconolactonase activity"/>
    <property type="evidence" value="ECO:0007669"/>
    <property type="project" value="TreeGrafter"/>
</dbReference>
<organism evidence="4 5">
    <name type="scientific">Rudanella paleaurantiibacter</name>
    <dbReference type="NCBI Taxonomy" id="2614655"/>
    <lineage>
        <taxon>Bacteria</taxon>
        <taxon>Pseudomonadati</taxon>
        <taxon>Bacteroidota</taxon>
        <taxon>Cytophagia</taxon>
        <taxon>Cytophagales</taxon>
        <taxon>Cytophagaceae</taxon>
        <taxon>Rudanella</taxon>
    </lineage>
</organism>
<feature type="signal peptide" evidence="3">
    <location>
        <begin position="1"/>
        <end position="19"/>
    </location>
</feature>
<dbReference type="PANTHER" id="PTHR30344">
    <property type="entry name" value="6-PHOSPHOGLUCONOLACTONASE-RELATED"/>
    <property type="match status" value="1"/>
</dbReference>
<dbReference type="SUPFAM" id="SSF51004">
    <property type="entry name" value="C-terminal (heme d1) domain of cytochrome cd1-nitrite reductase"/>
    <property type="match status" value="1"/>
</dbReference>
<comment type="caution">
    <text evidence="4">The sequence shown here is derived from an EMBL/GenBank/DDBJ whole genome shotgun (WGS) entry which is preliminary data.</text>
</comment>
<dbReference type="RefSeq" id="WP_152124324.1">
    <property type="nucleotide sequence ID" value="NZ_WELI01000003.1"/>
</dbReference>
<keyword evidence="2" id="KW-0313">Glucose metabolism</keyword>
<dbReference type="Gene3D" id="2.130.10.10">
    <property type="entry name" value="YVTN repeat-like/Quinoprotein amine dehydrogenase"/>
    <property type="match status" value="1"/>
</dbReference>
<evidence type="ECO:0000256" key="2">
    <source>
        <dbReference type="ARBA" id="ARBA00022526"/>
    </source>
</evidence>
<evidence type="ECO:0000256" key="1">
    <source>
        <dbReference type="ARBA" id="ARBA00005564"/>
    </source>
</evidence>
<dbReference type="InterPro" id="IPR019405">
    <property type="entry name" value="Lactonase_7-beta_prop"/>
</dbReference>
<evidence type="ECO:0000313" key="5">
    <source>
        <dbReference type="Proteomes" id="UP000488299"/>
    </source>
</evidence>
<dbReference type="PANTHER" id="PTHR30344:SF1">
    <property type="entry name" value="6-PHOSPHOGLUCONOLACTONASE"/>
    <property type="match status" value="1"/>
</dbReference>
<name>A0A7J5U0X8_9BACT</name>
<evidence type="ECO:0000256" key="3">
    <source>
        <dbReference type="SAM" id="SignalP"/>
    </source>
</evidence>
<dbReference type="Pfam" id="PF10282">
    <property type="entry name" value="Lactonase"/>
    <property type="match status" value="1"/>
</dbReference>
<dbReference type="InterPro" id="IPR011048">
    <property type="entry name" value="Haem_d1_sf"/>
</dbReference>
<evidence type="ECO:0000313" key="4">
    <source>
        <dbReference type="EMBL" id="KAB7731350.1"/>
    </source>
</evidence>
<keyword evidence="5" id="KW-1185">Reference proteome</keyword>
<protein>
    <submittedName>
        <fullName evidence="4">Beta-propeller fold lactonase family protein</fullName>
    </submittedName>
</protein>
<dbReference type="InterPro" id="IPR050282">
    <property type="entry name" value="Cycloisomerase_2"/>
</dbReference>
<keyword evidence="2" id="KW-0119">Carbohydrate metabolism</keyword>
<comment type="similarity">
    <text evidence="1">Belongs to the cycloisomerase 2 family.</text>
</comment>
<gene>
    <name evidence="4" type="ORF">F5984_11185</name>
</gene>
<proteinExistence type="inferred from homology"/>
<dbReference type="EMBL" id="WELI01000003">
    <property type="protein sequence ID" value="KAB7731350.1"/>
    <property type="molecule type" value="Genomic_DNA"/>
</dbReference>
<dbReference type="Proteomes" id="UP000488299">
    <property type="component" value="Unassembled WGS sequence"/>
</dbReference>
<dbReference type="AlphaFoldDB" id="A0A7J5U0X8"/>
<dbReference type="FunFam" id="2.130.10.10:FF:000306">
    <property type="entry name" value="3-carboxymuconate cyclase"/>
    <property type="match status" value="1"/>
</dbReference>